<comment type="function">
    <text evidence="1">Catalyzes the formation of 4-(hydroxymethyl)-2-furancarboxaldehyde phosphate (4-HFC-P) from two molecules of glyceraldehyde-3-P (GA-3-P).</text>
</comment>
<keyword evidence="9" id="KW-1185">Reference proteome</keyword>
<reference evidence="8" key="1">
    <citation type="journal article" date="2014" name="Int. J. Syst. Evol. Microbiol.">
        <title>Complete genome sequence of Corynebacterium casei LMG S-19264T (=DSM 44701T), isolated from a smear-ripened cheese.</title>
        <authorList>
            <consortium name="US DOE Joint Genome Institute (JGI-PGF)"/>
            <person name="Walter F."/>
            <person name="Albersmeier A."/>
            <person name="Kalinowski J."/>
            <person name="Ruckert C."/>
        </authorList>
    </citation>
    <scope>NUCLEOTIDE SEQUENCE</scope>
    <source>
        <strain evidence="8">CGMCC 1.15367</strain>
    </source>
</reference>
<accession>A0A917ED02</accession>
<organism evidence="8 9">
    <name type="scientific">Aureimonas endophytica</name>
    <dbReference type="NCBI Taxonomy" id="2027858"/>
    <lineage>
        <taxon>Bacteria</taxon>
        <taxon>Pseudomonadati</taxon>
        <taxon>Pseudomonadota</taxon>
        <taxon>Alphaproteobacteria</taxon>
        <taxon>Hyphomicrobiales</taxon>
        <taxon>Aurantimonadaceae</taxon>
        <taxon>Aureimonas</taxon>
    </lineage>
</organism>
<keyword evidence="4" id="KW-0704">Schiff base</keyword>
<feature type="domain" description="Dihydroneopterin aldolase/epimerase" evidence="7">
    <location>
        <begin position="226"/>
        <end position="333"/>
    </location>
</feature>
<evidence type="ECO:0000256" key="3">
    <source>
        <dbReference type="ARBA" id="ARBA00023239"/>
    </source>
</evidence>
<name>A0A917ED02_9HYPH</name>
<comment type="caution">
    <text evidence="8">The sequence shown here is derived from an EMBL/GenBank/DDBJ whole genome shotgun (WGS) entry which is preliminary data.</text>
</comment>
<comment type="catalytic activity">
    <reaction evidence="6">
        <text>2 D-glyceraldehyde 3-phosphate = 4-(hydroxymethyl)-2-furancarboxaldehyde phosphate + phosphate + 2 H2O</text>
        <dbReference type="Rhea" id="RHEA:43536"/>
        <dbReference type="ChEBI" id="CHEBI:15377"/>
        <dbReference type="ChEBI" id="CHEBI:43474"/>
        <dbReference type="ChEBI" id="CHEBI:59776"/>
        <dbReference type="ChEBI" id="CHEBI:83407"/>
        <dbReference type="EC" id="4.2.3.153"/>
    </reaction>
</comment>
<evidence type="ECO:0000256" key="2">
    <source>
        <dbReference type="ARBA" id="ARBA00012553"/>
    </source>
</evidence>
<dbReference type="SUPFAM" id="SSF55620">
    <property type="entry name" value="Tetrahydrobiopterin biosynthesis enzymes-like"/>
    <property type="match status" value="1"/>
</dbReference>
<dbReference type="AlphaFoldDB" id="A0A917ED02"/>
<evidence type="ECO:0000313" key="9">
    <source>
        <dbReference type="Proteomes" id="UP000644699"/>
    </source>
</evidence>
<dbReference type="SMART" id="SM00905">
    <property type="entry name" value="FolB"/>
    <property type="match status" value="1"/>
</dbReference>
<dbReference type="RefSeq" id="WP_188912486.1">
    <property type="nucleotide sequence ID" value="NZ_BMIQ01000009.1"/>
</dbReference>
<evidence type="ECO:0000256" key="6">
    <source>
        <dbReference type="ARBA" id="ARBA00047628"/>
    </source>
</evidence>
<dbReference type="GO" id="GO:0006760">
    <property type="term" value="P:folic acid-containing compound metabolic process"/>
    <property type="evidence" value="ECO:0007669"/>
    <property type="project" value="InterPro"/>
</dbReference>
<dbReference type="GO" id="GO:0004150">
    <property type="term" value="F:dihydroneopterin aldolase activity"/>
    <property type="evidence" value="ECO:0007669"/>
    <property type="project" value="InterPro"/>
</dbReference>
<protein>
    <recommendedName>
        <fullName evidence="2">(5-formylfuran-3-yl)methyl phosphate synthase</fullName>
        <ecNumber evidence="2">4.2.3.153</ecNumber>
    </recommendedName>
    <alternativeName>
        <fullName evidence="5">4-(hydroxymethyl)-2-furancarboxaldehyde-phosphate synthase</fullName>
    </alternativeName>
</protein>
<evidence type="ECO:0000256" key="5">
    <source>
        <dbReference type="ARBA" id="ARBA00032523"/>
    </source>
</evidence>
<evidence type="ECO:0000313" key="8">
    <source>
        <dbReference type="EMBL" id="GGE20523.1"/>
    </source>
</evidence>
<gene>
    <name evidence="8" type="ORF">GCM10011390_44760</name>
</gene>
<dbReference type="InterPro" id="IPR006157">
    <property type="entry name" value="FolB_dom"/>
</dbReference>
<dbReference type="Pfam" id="PF02152">
    <property type="entry name" value="FolB"/>
    <property type="match status" value="1"/>
</dbReference>
<dbReference type="InterPro" id="IPR007565">
    <property type="entry name" value="4HFCP_synth"/>
</dbReference>
<reference evidence="8" key="2">
    <citation type="submission" date="2020-09" db="EMBL/GenBank/DDBJ databases">
        <authorList>
            <person name="Sun Q."/>
            <person name="Zhou Y."/>
        </authorList>
    </citation>
    <scope>NUCLEOTIDE SEQUENCE</scope>
    <source>
        <strain evidence="8">CGMCC 1.15367</strain>
    </source>
</reference>
<proteinExistence type="predicted"/>
<dbReference type="EMBL" id="BMIQ01000009">
    <property type="protein sequence ID" value="GGE20523.1"/>
    <property type="molecule type" value="Genomic_DNA"/>
</dbReference>
<dbReference type="Gene3D" id="3.30.1130.10">
    <property type="match status" value="1"/>
</dbReference>
<evidence type="ECO:0000256" key="4">
    <source>
        <dbReference type="ARBA" id="ARBA00023270"/>
    </source>
</evidence>
<dbReference type="InterPro" id="IPR043133">
    <property type="entry name" value="GTP-CH-I_C/QueF"/>
</dbReference>
<evidence type="ECO:0000256" key="1">
    <source>
        <dbReference type="ARBA" id="ARBA00003810"/>
    </source>
</evidence>
<dbReference type="Pfam" id="PF04476">
    <property type="entry name" value="4HFCP_synth"/>
    <property type="match status" value="1"/>
</dbReference>
<dbReference type="Proteomes" id="UP000644699">
    <property type="component" value="Unassembled WGS sequence"/>
</dbReference>
<evidence type="ECO:0000259" key="7">
    <source>
        <dbReference type="SMART" id="SM00905"/>
    </source>
</evidence>
<keyword evidence="3" id="KW-0456">Lyase</keyword>
<dbReference type="EC" id="4.2.3.153" evidence="2"/>
<sequence length="337" mass="35080">MARLMAAVEDAPEAVEAALGGAAIVETADAARLGAIGAALAGRAATALRVLAPDESETSDFLATLGPEGRPDHLLVVFDRADDAAALTRVGAALAAAGATPPRTAVLRLGDEEAEPVPPAEVAAAGFAALHYELADPARGGLLGRIAMPRLDALARACRAAGLGLGFGGALEAPDVPRLLALEPDVLAFDAALRADGGLRRAAVAEIAALFQPDPAAGWSDETDRIFVHDKVMEMAIGAYRHERGRQQRVRFGVEAEIRRPPSGASGMNAVYSYDLITDAIEILAARAHVDFVEVLAEDLAAILLADRRVASLKVRVEKLDLGAGAVGIEIHRIRRD</sequence>